<dbReference type="RefSeq" id="WP_192729616.1">
    <property type="nucleotide sequence ID" value="NZ_BAAAVL010000005.1"/>
</dbReference>
<accession>A0ABR9IRK0</accession>
<organism evidence="1 2">
    <name type="scientific">Rhizobium viscosum</name>
    <name type="common">Arthrobacter viscosus</name>
    <dbReference type="NCBI Taxonomy" id="1673"/>
    <lineage>
        <taxon>Bacteria</taxon>
        <taxon>Pseudomonadati</taxon>
        <taxon>Pseudomonadota</taxon>
        <taxon>Alphaproteobacteria</taxon>
        <taxon>Hyphomicrobiales</taxon>
        <taxon>Rhizobiaceae</taxon>
        <taxon>Rhizobium/Agrobacterium group</taxon>
        <taxon>Rhizobium</taxon>
    </lineage>
</organism>
<sequence>MRLENTNVARTTAGTITVEFRGAGNDLITVRMSAEPGSEDEAAIVRAKEMMAELVAAPSDRISPSAV</sequence>
<gene>
    <name evidence="1" type="ORF">H4W29_003001</name>
</gene>
<proteinExistence type="predicted"/>
<dbReference type="EMBL" id="JADBEC010000001">
    <property type="protein sequence ID" value="MBE1505820.1"/>
    <property type="molecule type" value="Genomic_DNA"/>
</dbReference>
<dbReference type="Proteomes" id="UP000620262">
    <property type="component" value="Unassembled WGS sequence"/>
</dbReference>
<evidence type="ECO:0000313" key="1">
    <source>
        <dbReference type="EMBL" id="MBE1505820.1"/>
    </source>
</evidence>
<comment type="caution">
    <text evidence="1">The sequence shown here is derived from an EMBL/GenBank/DDBJ whole genome shotgun (WGS) entry which is preliminary data.</text>
</comment>
<name>A0ABR9IRK0_RHIVS</name>
<evidence type="ECO:0000313" key="2">
    <source>
        <dbReference type="Proteomes" id="UP000620262"/>
    </source>
</evidence>
<keyword evidence="2" id="KW-1185">Reference proteome</keyword>
<reference evidence="1 2" key="1">
    <citation type="submission" date="2020-10" db="EMBL/GenBank/DDBJ databases">
        <title>Sequencing the genomes of 1000 actinobacteria strains.</title>
        <authorList>
            <person name="Klenk H.-P."/>
        </authorList>
    </citation>
    <scope>NUCLEOTIDE SEQUENCE [LARGE SCALE GENOMIC DNA]</scope>
    <source>
        <strain evidence="1 2">DSM 7307</strain>
    </source>
</reference>
<protein>
    <submittedName>
        <fullName evidence="1">Uncharacterized protein</fullName>
    </submittedName>
</protein>